<dbReference type="PANTHER" id="PTHR12948:SF3">
    <property type="entry name" value="NEDD8 ULTIMATE BUSTER 1"/>
    <property type="match status" value="1"/>
</dbReference>
<dbReference type="InterPro" id="IPR039749">
    <property type="entry name" value="NUB1"/>
</dbReference>
<sequence>MLHERKRQRKLAGENVMVNSLPDASGYTPAEARLALRESQGNLNAEVHVIEMKERKKLGKCINGDCVDPQFHKAAMAVGCSSKIASWSLFQSHNNICQSISLLQKHPEQIPHQGESITDDSIQQVCSTGFEYQQAKHAIQKFKGIVAKAVEELVINKGKVFVDLDSSSDSTDDSEPSTSKKKHDEAYSQLSDGVSRFEEDHLVLNLMAEKAFLNKYRDLLSKR</sequence>
<comment type="caution">
    <text evidence="2">The sequence shown here is derived from an EMBL/GenBank/DDBJ whole genome shotgun (WGS) entry which is preliminary data.</text>
</comment>
<keyword evidence="3" id="KW-1185">Reference proteome</keyword>
<organism evidence="2 3">
    <name type="scientific">Polyplax serrata</name>
    <name type="common">Common mouse louse</name>
    <dbReference type="NCBI Taxonomy" id="468196"/>
    <lineage>
        <taxon>Eukaryota</taxon>
        <taxon>Metazoa</taxon>
        <taxon>Ecdysozoa</taxon>
        <taxon>Arthropoda</taxon>
        <taxon>Hexapoda</taxon>
        <taxon>Insecta</taxon>
        <taxon>Pterygota</taxon>
        <taxon>Neoptera</taxon>
        <taxon>Paraneoptera</taxon>
        <taxon>Psocodea</taxon>
        <taxon>Troctomorpha</taxon>
        <taxon>Phthiraptera</taxon>
        <taxon>Anoplura</taxon>
        <taxon>Polyplacidae</taxon>
        <taxon>Polyplax</taxon>
    </lineage>
</organism>
<dbReference type="Gene3D" id="1.10.8.10">
    <property type="entry name" value="DNA helicase RuvA subunit, C-terminal domain"/>
    <property type="match status" value="1"/>
</dbReference>
<feature type="region of interest" description="Disordered" evidence="1">
    <location>
        <begin position="165"/>
        <end position="189"/>
    </location>
</feature>
<evidence type="ECO:0000313" key="3">
    <source>
        <dbReference type="Proteomes" id="UP001359485"/>
    </source>
</evidence>
<proteinExistence type="predicted"/>
<name>A0ABR1BAU8_POLSC</name>
<evidence type="ECO:0000313" key="2">
    <source>
        <dbReference type="EMBL" id="KAK6637183.1"/>
    </source>
</evidence>
<dbReference type="Proteomes" id="UP001359485">
    <property type="component" value="Unassembled WGS sequence"/>
</dbReference>
<dbReference type="EMBL" id="JAWJWF010000002">
    <property type="protein sequence ID" value="KAK6637183.1"/>
    <property type="molecule type" value="Genomic_DNA"/>
</dbReference>
<reference evidence="2 3" key="1">
    <citation type="submission" date="2023-09" db="EMBL/GenBank/DDBJ databases">
        <title>Genomes of two closely related lineages of the louse Polyplax serrata with different host specificities.</title>
        <authorList>
            <person name="Martinu J."/>
            <person name="Tarabai H."/>
            <person name="Stefka J."/>
            <person name="Hypsa V."/>
        </authorList>
    </citation>
    <scope>NUCLEOTIDE SEQUENCE [LARGE SCALE GENOMIC DNA]</scope>
    <source>
        <strain evidence="2">98ZLc_SE</strain>
    </source>
</reference>
<gene>
    <name evidence="2" type="ORF">RUM44_007597</name>
</gene>
<accession>A0ABR1BAU8</accession>
<protein>
    <submittedName>
        <fullName evidence="2">Uncharacterized protein</fullName>
    </submittedName>
</protein>
<evidence type="ECO:0000256" key="1">
    <source>
        <dbReference type="SAM" id="MobiDB-lite"/>
    </source>
</evidence>
<dbReference type="PANTHER" id="PTHR12948">
    <property type="entry name" value="NEDD8 ULTIMATE BUSTER-1 BS4 PROTEIN"/>
    <property type="match status" value="1"/>
</dbReference>